<organism evidence="1">
    <name type="scientific">bioreactor metagenome</name>
    <dbReference type="NCBI Taxonomy" id="1076179"/>
    <lineage>
        <taxon>unclassified sequences</taxon>
        <taxon>metagenomes</taxon>
        <taxon>ecological metagenomes</taxon>
    </lineage>
</organism>
<proteinExistence type="predicted"/>
<dbReference type="AlphaFoldDB" id="A0A644YNJ3"/>
<accession>A0A644YNJ3</accession>
<evidence type="ECO:0000313" key="1">
    <source>
        <dbReference type="EMBL" id="MPM29879.1"/>
    </source>
</evidence>
<comment type="caution">
    <text evidence="1">The sequence shown here is derived from an EMBL/GenBank/DDBJ whole genome shotgun (WGS) entry which is preliminary data.</text>
</comment>
<dbReference type="EMBL" id="VSSQ01005631">
    <property type="protein sequence ID" value="MPM29879.1"/>
    <property type="molecule type" value="Genomic_DNA"/>
</dbReference>
<reference evidence="1" key="1">
    <citation type="submission" date="2019-08" db="EMBL/GenBank/DDBJ databases">
        <authorList>
            <person name="Kucharzyk K."/>
            <person name="Murdoch R.W."/>
            <person name="Higgins S."/>
            <person name="Loffler F."/>
        </authorList>
    </citation>
    <scope>NUCLEOTIDE SEQUENCE</scope>
</reference>
<sequence length="182" mass="20721">MQESHFCCQRGLVTYCRRHSPKQGRDFGSGLYKPEDVVDKKENVVAFTRLIAERFGNTEPRQRYRCPGAGRLVHLPENQGGLRLFHFIIIHFAQVPVAFVHTFLECFTVTDYPRVDHFAQEVVPFTCAFPHTGKNGVSAVTLGNVVDQLHDQHGFANTSPAKKPYFPAFLVRLQQIDHFYSG</sequence>
<name>A0A644YNJ3_9ZZZZ</name>
<protein>
    <submittedName>
        <fullName evidence="1">Uncharacterized protein</fullName>
    </submittedName>
</protein>
<gene>
    <name evidence="1" type="ORF">SDC9_76420</name>
</gene>